<dbReference type="AlphaFoldDB" id="I3SJ11"/>
<organism evidence="2">
    <name type="scientific">Lotus japonicus</name>
    <name type="common">Lotus corniculatus var. japonicus</name>
    <dbReference type="NCBI Taxonomy" id="34305"/>
    <lineage>
        <taxon>Eukaryota</taxon>
        <taxon>Viridiplantae</taxon>
        <taxon>Streptophyta</taxon>
        <taxon>Embryophyta</taxon>
        <taxon>Tracheophyta</taxon>
        <taxon>Spermatophyta</taxon>
        <taxon>Magnoliopsida</taxon>
        <taxon>eudicotyledons</taxon>
        <taxon>Gunneridae</taxon>
        <taxon>Pentapetalae</taxon>
        <taxon>rosids</taxon>
        <taxon>fabids</taxon>
        <taxon>Fabales</taxon>
        <taxon>Fabaceae</taxon>
        <taxon>Papilionoideae</taxon>
        <taxon>50 kb inversion clade</taxon>
        <taxon>NPAAA clade</taxon>
        <taxon>Hologalegina</taxon>
        <taxon>robinioid clade</taxon>
        <taxon>Loteae</taxon>
        <taxon>Lotus</taxon>
    </lineage>
</organism>
<evidence type="ECO:0000313" key="2">
    <source>
        <dbReference type="EMBL" id="AFK40253.1"/>
    </source>
</evidence>
<accession>I3SJ11</accession>
<keyword evidence="1" id="KW-0472">Membrane</keyword>
<reference evidence="2" key="1">
    <citation type="submission" date="2012-05" db="EMBL/GenBank/DDBJ databases">
        <authorList>
            <person name="Krishnakumar V."/>
            <person name="Cheung F."/>
            <person name="Xiao Y."/>
            <person name="Chan A."/>
            <person name="Moskal W.A."/>
            <person name="Town C.D."/>
        </authorList>
    </citation>
    <scope>NUCLEOTIDE SEQUENCE</scope>
</reference>
<name>I3SJ11_LOTJA</name>
<sequence>MESGLNNFSAELQRPFSSVCNPLCPNSHFCPGSTSILLVENLIFNFLVGTIVSVAVMVTI</sequence>
<proteinExistence type="evidence at transcript level"/>
<dbReference type="EMBL" id="BT140458">
    <property type="protein sequence ID" value="AFK40253.1"/>
    <property type="molecule type" value="mRNA"/>
</dbReference>
<feature type="transmembrane region" description="Helical" evidence="1">
    <location>
        <begin position="42"/>
        <end position="59"/>
    </location>
</feature>
<keyword evidence="1" id="KW-1133">Transmembrane helix</keyword>
<keyword evidence="1" id="KW-0812">Transmembrane</keyword>
<evidence type="ECO:0000256" key="1">
    <source>
        <dbReference type="SAM" id="Phobius"/>
    </source>
</evidence>
<protein>
    <submittedName>
        <fullName evidence="2">Uncharacterized protein</fullName>
    </submittedName>
</protein>